<dbReference type="SUPFAM" id="SSF57756">
    <property type="entry name" value="Retrovirus zinc finger-like domains"/>
    <property type="match status" value="1"/>
</dbReference>
<evidence type="ECO:0000256" key="1">
    <source>
        <dbReference type="SAM" id="MobiDB-lite"/>
    </source>
</evidence>
<feature type="compositionally biased region" description="Basic and acidic residues" evidence="1">
    <location>
        <begin position="50"/>
        <end position="69"/>
    </location>
</feature>
<proteinExistence type="predicted"/>
<accession>A0A392UKV5</accession>
<evidence type="ECO:0000313" key="2">
    <source>
        <dbReference type="EMBL" id="MCI72375.1"/>
    </source>
</evidence>
<reference evidence="2 3" key="1">
    <citation type="journal article" date="2018" name="Front. Plant Sci.">
        <title>Red Clover (Trifolium pratense) and Zigzag Clover (T. medium) - A Picture of Genomic Similarities and Differences.</title>
        <authorList>
            <person name="Dluhosova J."/>
            <person name="Istvanek J."/>
            <person name="Nedelnik J."/>
            <person name="Repkova J."/>
        </authorList>
    </citation>
    <scope>NUCLEOTIDE SEQUENCE [LARGE SCALE GENOMIC DNA]</scope>
    <source>
        <strain evidence="3">cv. 10/8</strain>
        <tissue evidence="2">Leaf</tissue>
    </source>
</reference>
<dbReference type="AlphaFoldDB" id="A0A392UKV5"/>
<dbReference type="InterPro" id="IPR036875">
    <property type="entry name" value="Znf_CCHC_sf"/>
</dbReference>
<sequence>MPQHPPHHRYNRSRSRTKRRNWRCHYCGRKGHIRPYCYKLYGYPQNSRPLEPKSENVNVKKEWKKKEDG</sequence>
<feature type="non-terminal residue" evidence="2">
    <location>
        <position position="69"/>
    </location>
</feature>
<feature type="region of interest" description="Disordered" evidence="1">
    <location>
        <begin position="45"/>
        <end position="69"/>
    </location>
</feature>
<dbReference type="GO" id="GO:0003676">
    <property type="term" value="F:nucleic acid binding"/>
    <property type="evidence" value="ECO:0007669"/>
    <property type="project" value="InterPro"/>
</dbReference>
<dbReference type="EMBL" id="LXQA010816616">
    <property type="protein sequence ID" value="MCI72375.1"/>
    <property type="molecule type" value="Genomic_DNA"/>
</dbReference>
<dbReference type="GO" id="GO:0008270">
    <property type="term" value="F:zinc ion binding"/>
    <property type="evidence" value="ECO:0007669"/>
    <property type="project" value="InterPro"/>
</dbReference>
<comment type="caution">
    <text evidence="2">The sequence shown here is derived from an EMBL/GenBank/DDBJ whole genome shotgun (WGS) entry which is preliminary data.</text>
</comment>
<evidence type="ECO:0000313" key="3">
    <source>
        <dbReference type="Proteomes" id="UP000265520"/>
    </source>
</evidence>
<dbReference type="Proteomes" id="UP000265520">
    <property type="component" value="Unassembled WGS sequence"/>
</dbReference>
<name>A0A392UKV5_9FABA</name>
<keyword evidence="3" id="KW-1185">Reference proteome</keyword>
<organism evidence="2 3">
    <name type="scientific">Trifolium medium</name>
    <dbReference type="NCBI Taxonomy" id="97028"/>
    <lineage>
        <taxon>Eukaryota</taxon>
        <taxon>Viridiplantae</taxon>
        <taxon>Streptophyta</taxon>
        <taxon>Embryophyta</taxon>
        <taxon>Tracheophyta</taxon>
        <taxon>Spermatophyta</taxon>
        <taxon>Magnoliopsida</taxon>
        <taxon>eudicotyledons</taxon>
        <taxon>Gunneridae</taxon>
        <taxon>Pentapetalae</taxon>
        <taxon>rosids</taxon>
        <taxon>fabids</taxon>
        <taxon>Fabales</taxon>
        <taxon>Fabaceae</taxon>
        <taxon>Papilionoideae</taxon>
        <taxon>50 kb inversion clade</taxon>
        <taxon>NPAAA clade</taxon>
        <taxon>Hologalegina</taxon>
        <taxon>IRL clade</taxon>
        <taxon>Trifolieae</taxon>
        <taxon>Trifolium</taxon>
    </lineage>
</organism>
<protein>
    <submittedName>
        <fullName evidence="2">Gag-pol polyprotein</fullName>
    </submittedName>
</protein>